<sequence length="250" mass="28707">MPRLRQRNTVGRHTSDSRRMSISRRNQSEEQRAQVNARDRAVYRERRAQIRVEFADNQRPNYRQGRVPLRPRDQMEHVGFHYDPDCDYSLHDAIGALDIICTHCNAAKFRGETAGMCCSSGKVKLPALEPPPEPLHSLLTGESPTSKHFLQNIQAYNSCFQMTSFGATKIIRDPFMPTFKVITLHGISSETFDIFILQIQGQIYHRAGSLIPFADADYQFLQIYFIGNETDQLNQRCKIATGTRREMVLN</sequence>
<evidence type="ECO:0000313" key="3">
    <source>
        <dbReference type="RefSeq" id="XP_049316959.1"/>
    </source>
</evidence>
<protein>
    <submittedName>
        <fullName evidence="3">Uncharacterized protein LOC125779729</fullName>
    </submittedName>
</protein>
<dbReference type="PANTHER" id="PTHR45786">
    <property type="entry name" value="DNA BINDING PROTEIN-LIKE"/>
    <property type="match status" value="1"/>
</dbReference>
<keyword evidence="2" id="KW-1185">Reference proteome</keyword>
<evidence type="ECO:0000313" key="2">
    <source>
        <dbReference type="Proteomes" id="UP001652620"/>
    </source>
</evidence>
<feature type="compositionally biased region" description="Basic and acidic residues" evidence="1">
    <location>
        <begin position="26"/>
        <end position="40"/>
    </location>
</feature>
<proteinExistence type="predicted"/>
<organism evidence="2 3">
    <name type="scientific">Bactrocera dorsalis</name>
    <name type="common">Oriental fruit fly</name>
    <name type="synonym">Dacus dorsalis</name>
    <dbReference type="NCBI Taxonomy" id="27457"/>
    <lineage>
        <taxon>Eukaryota</taxon>
        <taxon>Metazoa</taxon>
        <taxon>Ecdysozoa</taxon>
        <taxon>Arthropoda</taxon>
        <taxon>Hexapoda</taxon>
        <taxon>Insecta</taxon>
        <taxon>Pterygota</taxon>
        <taxon>Neoptera</taxon>
        <taxon>Endopterygota</taxon>
        <taxon>Diptera</taxon>
        <taxon>Brachycera</taxon>
        <taxon>Muscomorpha</taxon>
        <taxon>Tephritoidea</taxon>
        <taxon>Tephritidae</taxon>
        <taxon>Bactrocera</taxon>
        <taxon>Bactrocera</taxon>
    </lineage>
</organism>
<dbReference type="PANTHER" id="PTHR45786:SF74">
    <property type="entry name" value="ATP-DEPENDENT DNA HELICASE"/>
    <property type="match status" value="1"/>
</dbReference>
<dbReference type="GeneID" id="125779729"/>
<name>A0ABM3K664_BACDO</name>
<evidence type="ECO:0000256" key="1">
    <source>
        <dbReference type="SAM" id="MobiDB-lite"/>
    </source>
</evidence>
<feature type="region of interest" description="Disordered" evidence="1">
    <location>
        <begin position="1"/>
        <end position="40"/>
    </location>
</feature>
<dbReference type="Proteomes" id="UP001652620">
    <property type="component" value="Chromosome 6"/>
</dbReference>
<accession>A0ABM3K664</accession>
<gene>
    <name evidence="3" type="primary">LOC125779729</name>
</gene>
<dbReference type="RefSeq" id="XP_049316959.1">
    <property type="nucleotide sequence ID" value="XM_049461002.1"/>
</dbReference>
<reference evidence="3" key="1">
    <citation type="submission" date="2025-08" db="UniProtKB">
        <authorList>
            <consortium name="RefSeq"/>
        </authorList>
    </citation>
    <scope>IDENTIFICATION</scope>
    <source>
        <tissue evidence="3">Adult</tissue>
    </source>
</reference>